<dbReference type="Proteomes" id="UP001290462">
    <property type="component" value="Unassembled WGS sequence"/>
</dbReference>
<dbReference type="RefSeq" id="WP_322808582.1">
    <property type="nucleotide sequence ID" value="NZ_JAVBVO010000003.1"/>
</dbReference>
<evidence type="ECO:0000256" key="5">
    <source>
        <dbReference type="ARBA" id="ARBA00012266"/>
    </source>
</evidence>
<comment type="catalytic activity">
    <reaction evidence="14 15">
        <text>chorismate + L-glutamine = anthranilate + pyruvate + L-glutamate + H(+)</text>
        <dbReference type="Rhea" id="RHEA:21732"/>
        <dbReference type="ChEBI" id="CHEBI:15361"/>
        <dbReference type="ChEBI" id="CHEBI:15378"/>
        <dbReference type="ChEBI" id="CHEBI:16567"/>
        <dbReference type="ChEBI" id="CHEBI:29748"/>
        <dbReference type="ChEBI" id="CHEBI:29985"/>
        <dbReference type="ChEBI" id="CHEBI:58359"/>
        <dbReference type="EC" id="4.1.3.27"/>
    </reaction>
</comment>
<evidence type="ECO:0000313" key="18">
    <source>
        <dbReference type="EMBL" id="MDZ5757909.1"/>
    </source>
</evidence>
<evidence type="ECO:0000313" key="19">
    <source>
        <dbReference type="Proteomes" id="UP001290462"/>
    </source>
</evidence>
<accession>A0AAW9JTH7</accession>
<dbReference type="PRINTS" id="PR00095">
    <property type="entry name" value="ANTSNTHASEI"/>
</dbReference>
<name>A0AAW9JTH7_CARML</name>
<evidence type="ECO:0000256" key="11">
    <source>
        <dbReference type="ARBA" id="ARBA00023141"/>
    </source>
</evidence>
<evidence type="ECO:0000256" key="3">
    <source>
        <dbReference type="ARBA" id="ARBA00009562"/>
    </source>
</evidence>
<feature type="domain" description="Chorismate-utilising enzyme C-terminal" evidence="16">
    <location>
        <begin position="195"/>
        <end position="448"/>
    </location>
</feature>
<feature type="domain" description="Anthranilate synthase component I N-terminal" evidence="17">
    <location>
        <begin position="14"/>
        <end position="144"/>
    </location>
</feature>
<comment type="caution">
    <text evidence="18">The sequence shown here is derived from an EMBL/GenBank/DDBJ whole genome shotgun (WGS) entry which is preliminary data.</text>
</comment>
<protein>
    <recommendedName>
        <fullName evidence="6 15">Anthranilate synthase component 1</fullName>
        <ecNumber evidence="5 15">4.1.3.27</ecNumber>
    </recommendedName>
</protein>
<comment type="function">
    <text evidence="13 15">Part of a heterotetrameric complex that catalyzes the two-step biosynthesis of anthranilate, an intermediate in the biosynthesis of L-tryptophan. In the first step, the glutamine-binding beta subunit (TrpG) of anthranilate synthase (AS) provides the glutamine amidotransferase activity which generates ammonia as a substrate that, along with chorismate, is used in the second step, catalyzed by the large alpha subunit of AS (TrpE) to produce anthranilate. In the absence of TrpG, TrpE can synthesize anthranilate directly from chorismate and high concentrations of ammonia.</text>
</comment>
<keyword evidence="11 15" id="KW-0057">Aromatic amino acid biosynthesis</keyword>
<comment type="subunit">
    <text evidence="4 15">Heterotetramer consisting of two non-identical subunits: a beta subunit (TrpG) and a large alpha subunit (TrpE).</text>
</comment>
<evidence type="ECO:0000256" key="8">
    <source>
        <dbReference type="ARBA" id="ARBA00022723"/>
    </source>
</evidence>
<dbReference type="InterPro" id="IPR015890">
    <property type="entry name" value="Chorismate_C"/>
</dbReference>
<dbReference type="InterPro" id="IPR005256">
    <property type="entry name" value="Anth_synth_I_PabB"/>
</dbReference>
<keyword evidence="8 15" id="KW-0479">Metal-binding</keyword>
<dbReference type="GO" id="GO:0046872">
    <property type="term" value="F:metal ion binding"/>
    <property type="evidence" value="ECO:0007669"/>
    <property type="project" value="UniProtKB-KW"/>
</dbReference>
<dbReference type="Gene3D" id="3.60.120.10">
    <property type="entry name" value="Anthranilate synthase"/>
    <property type="match status" value="1"/>
</dbReference>
<gene>
    <name evidence="15 18" type="primary">trpE</name>
    <name evidence="18" type="ORF">RAK27_04485</name>
</gene>
<dbReference type="AlphaFoldDB" id="A0AAW9JTH7"/>
<evidence type="ECO:0000259" key="17">
    <source>
        <dbReference type="Pfam" id="PF04715"/>
    </source>
</evidence>
<keyword evidence="7 15" id="KW-0028">Amino-acid biosynthesis</keyword>
<evidence type="ECO:0000256" key="15">
    <source>
        <dbReference type="RuleBase" id="RU364045"/>
    </source>
</evidence>
<evidence type="ECO:0000256" key="4">
    <source>
        <dbReference type="ARBA" id="ARBA00011575"/>
    </source>
</evidence>
<evidence type="ECO:0000256" key="10">
    <source>
        <dbReference type="ARBA" id="ARBA00022842"/>
    </source>
</evidence>
<dbReference type="GO" id="GO:0000162">
    <property type="term" value="P:L-tryptophan biosynthetic process"/>
    <property type="evidence" value="ECO:0007669"/>
    <property type="project" value="UniProtKB-KW"/>
</dbReference>
<dbReference type="InterPro" id="IPR019999">
    <property type="entry name" value="Anth_synth_I-like"/>
</dbReference>
<evidence type="ECO:0000256" key="14">
    <source>
        <dbReference type="ARBA" id="ARBA00047683"/>
    </source>
</evidence>
<dbReference type="SUPFAM" id="SSF56322">
    <property type="entry name" value="ADC synthase"/>
    <property type="match status" value="1"/>
</dbReference>
<dbReference type="PANTHER" id="PTHR11236:SF48">
    <property type="entry name" value="ISOCHORISMATE SYNTHASE MENF"/>
    <property type="match status" value="1"/>
</dbReference>
<keyword evidence="10 15" id="KW-0460">Magnesium</keyword>
<evidence type="ECO:0000256" key="13">
    <source>
        <dbReference type="ARBA" id="ARBA00025634"/>
    </source>
</evidence>
<dbReference type="NCBIfam" id="TIGR00564">
    <property type="entry name" value="trpE_most"/>
    <property type="match status" value="1"/>
</dbReference>
<sequence length="457" mass="51607">MKKMTVLKKDSHSINQLYRALTGEKKVLLESYDNNTSKGRFSIIARNPLHELKVYQKNFYFDGVKSVEADPLAKIQHFISRNHGENQLVLPFQGGGIGYVGYDTLAIYENLGPLPPETRDIPDCCFYIYESFMIFDHQKKQLTLVEDNTYSGRSAEQLTNDLEKVKKEISLFLRQDNPKKATQKFNLDYQSNLDKETFINLVNQAKRKIHEGDCFQIVLSQRLTASFTGDSFSYYEELRLLNKTPYLYYLDFGETKIIGSSPESLVKVEGQLVTTNPIAGTIKRGKTSGEDEYLANELLRDEKELAEHRMLVDLGRNDIGKVAEIGSVSVPVYLTIERFRYVMHIVSVVSGKLKTNLTALDALKSVLPAGTVSGAPKLRAMERIYQWENVRRGIYGGAVGYLSNNGDCDFALAIRTMILHKEQAYVQAGAGIVFDSVPESEYLETLQKAKALLEVGK</sequence>
<comment type="cofactor">
    <cofactor evidence="1 15">
        <name>Mg(2+)</name>
        <dbReference type="ChEBI" id="CHEBI:18420"/>
    </cofactor>
</comment>
<evidence type="ECO:0000256" key="12">
    <source>
        <dbReference type="ARBA" id="ARBA00023239"/>
    </source>
</evidence>
<dbReference type="GO" id="GO:0004049">
    <property type="term" value="F:anthranilate synthase activity"/>
    <property type="evidence" value="ECO:0007669"/>
    <property type="project" value="UniProtKB-EC"/>
</dbReference>
<comment type="similarity">
    <text evidence="3 15">Belongs to the anthranilate synthase component I family.</text>
</comment>
<evidence type="ECO:0000256" key="1">
    <source>
        <dbReference type="ARBA" id="ARBA00001946"/>
    </source>
</evidence>
<keyword evidence="9 15" id="KW-0822">Tryptophan biosynthesis</keyword>
<comment type="pathway">
    <text evidence="2 15">Amino-acid biosynthesis; L-tryptophan biosynthesis; L-tryptophan from chorismate: step 1/5.</text>
</comment>
<dbReference type="PANTHER" id="PTHR11236">
    <property type="entry name" value="AMINOBENZOATE/ANTHRANILATE SYNTHASE"/>
    <property type="match status" value="1"/>
</dbReference>
<dbReference type="InterPro" id="IPR006805">
    <property type="entry name" value="Anth_synth_I_N"/>
</dbReference>
<reference evidence="18" key="1">
    <citation type="submission" date="2023-08" db="EMBL/GenBank/DDBJ databases">
        <title>Genomic characterization of piscicolin 126 produced by Carnobacterium maltaromaticum CM22 strain isolated from salmon (Salmo salar).</title>
        <authorList>
            <person name="Gonzalez-Gragera E."/>
            <person name="Garcia-Lopez J.D."/>
            <person name="Teso-Perez C."/>
            <person name="Gimenez-Hernandez I."/>
            <person name="Peralta-Sanchez J.M."/>
            <person name="Valdivia E."/>
            <person name="Montalban-Lopez M."/>
            <person name="Martin-Platero A.M."/>
            <person name="Banos A."/>
            <person name="Martinez-Bueno M."/>
        </authorList>
    </citation>
    <scope>NUCLEOTIDE SEQUENCE</scope>
    <source>
        <strain evidence="18">CM22</strain>
    </source>
</reference>
<dbReference type="InterPro" id="IPR005801">
    <property type="entry name" value="ADC_synthase"/>
</dbReference>
<proteinExistence type="inferred from homology"/>
<evidence type="ECO:0000256" key="6">
    <source>
        <dbReference type="ARBA" id="ARBA00020653"/>
    </source>
</evidence>
<dbReference type="EC" id="4.1.3.27" evidence="5 15"/>
<dbReference type="Pfam" id="PF04715">
    <property type="entry name" value="Anth_synt_I_N"/>
    <property type="match status" value="1"/>
</dbReference>
<evidence type="ECO:0000259" key="16">
    <source>
        <dbReference type="Pfam" id="PF00425"/>
    </source>
</evidence>
<evidence type="ECO:0000256" key="7">
    <source>
        <dbReference type="ARBA" id="ARBA00022605"/>
    </source>
</evidence>
<dbReference type="Pfam" id="PF00425">
    <property type="entry name" value="Chorismate_bind"/>
    <property type="match status" value="1"/>
</dbReference>
<evidence type="ECO:0000256" key="9">
    <source>
        <dbReference type="ARBA" id="ARBA00022822"/>
    </source>
</evidence>
<dbReference type="EMBL" id="JAVBVO010000003">
    <property type="protein sequence ID" value="MDZ5757909.1"/>
    <property type="molecule type" value="Genomic_DNA"/>
</dbReference>
<keyword evidence="12 15" id="KW-0456">Lyase</keyword>
<organism evidence="18 19">
    <name type="scientific">Carnobacterium maltaromaticum</name>
    <name type="common">Carnobacterium piscicola</name>
    <dbReference type="NCBI Taxonomy" id="2751"/>
    <lineage>
        <taxon>Bacteria</taxon>
        <taxon>Bacillati</taxon>
        <taxon>Bacillota</taxon>
        <taxon>Bacilli</taxon>
        <taxon>Lactobacillales</taxon>
        <taxon>Carnobacteriaceae</taxon>
        <taxon>Carnobacterium</taxon>
    </lineage>
</organism>
<evidence type="ECO:0000256" key="2">
    <source>
        <dbReference type="ARBA" id="ARBA00004873"/>
    </source>
</evidence>